<keyword evidence="1" id="KW-0472">Membrane</keyword>
<dbReference type="Proteomes" id="UP000034098">
    <property type="component" value="Unassembled WGS sequence"/>
</dbReference>
<name>A0A0M2H8V7_MICTR</name>
<protein>
    <recommendedName>
        <fullName evidence="4">DUF3618 domain-containing protein</fullName>
    </recommendedName>
</protein>
<feature type="transmembrane region" description="Helical" evidence="1">
    <location>
        <begin position="73"/>
        <end position="94"/>
    </location>
</feature>
<dbReference type="PATRIC" id="fig|69370.6.peg.1852"/>
<evidence type="ECO:0008006" key="4">
    <source>
        <dbReference type="Google" id="ProtNLM"/>
    </source>
</evidence>
<dbReference type="EMBL" id="JYJA01000033">
    <property type="protein sequence ID" value="KJL42856.1"/>
    <property type="molecule type" value="Genomic_DNA"/>
</dbReference>
<evidence type="ECO:0000256" key="1">
    <source>
        <dbReference type="SAM" id="Phobius"/>
    </source>
</evidence>
<evidence type="ECO:0000313" key="2">
    <source>
        <dbReference type="EMBL" id="KJL42856.1"/>
    </source>
</evidence>
<organism evidence="2 3">
    <name type="scientific">Microbacterium trichothecenolyticum</name>
    <name type="common">Aureobacterium trichothecenolyticum</name>
    <dbReference type="NCBI Taxonomy" id="69370"/>
    <lineage>
        <taxon>Bacteria</taxon>
        <taxon>Bacillati</taxon>
        <taxon>Actinomycetota</taxon>
        <taxon>Actinomycetes</taxon>
        <taxon>Micrococcales</taxon>
        <taxon>Microbacteriaceae</taxon>
        <taxon>Microbacterium</taxon>
    </lineage>
</organism>
<reference evidence="2 3" key="1">
    <citation type="submission" date="2015-02" db="EMBL/GenBank/DDBJ databases">
        <title>Draft genome sequences of ten Microbacterium spp. with emphasis on heavy metal contaminated environments.</title>
        <authorList>
            <person name="Corretto E."/>
        </authorList>
    </citation>
    <scope>NUCLEOTIDE SEQUENCE [LARGE SCALE GENOMIC DNA]</scope>
    <source>
        <strain evidence="2 3">DSM 8608</strain>
    </source>
</reference>
<comment type="caution">
    <text evidence="2">The sequence shown here is derived from an EMBL/GenBank/DDBJ whole genome shotgun (WGS) entry which is preliminary data.</text>
</comment>
<dbReference type="AlphaFoldDB" id="A0A0M2H8V7"/>
<sequence>MSSDAPVPLSKNSVAVPRTAVPLGIGDPVEQARTELKAALAAIEQKANVPRRVERALDERIEQARAFHRRNPALAAVVVIAGAAAIGAAVWGFVRLYTR</sequence>
<gene>
    <name evidence="2" type="ORF">RS82_01821</name>
</gene>
<proteinExistence type="predicted"/>
<dbReference type="RefSeq" id="WP_045298501.1">
    <property type="nucleotide sequence ID" value="NZ_JYJA01000033.1"/>
</dbReference>
<dbReference type="OrthoDB" id="5076906at2"/>
<keyword evidence="1" id="KW-1133">Transmembrane helix</keyword>
<evidence type="ECO:0000313" key="3">
    <source>
        <dbReference type="Proteomes" id="UP000034098"/>
    </source>
</evidence>
<keyword evidence="3" id="KW-1185">Reference proteome</keyword>
<keyword evidence="1" id="KW-0812">Transmembrane</keyword>
<accession>A0A0M2H8V7</accession>